<keyword evidence="1" id="KW-0812">Transmembrane</keyword>
<name>A0A376C4R8_9FLAO</name>
<protein>
    <submittedName>
        <fullName evidence="2">Uncharacterized protein</fullName>
    </submittedName>
</protein>
<evidence type="ECO:0000313" key="2">
    <source>
        <dbReference type="EMBL" id="STA63128.1"/>
    </source>
</evidence>
<gene>
    <name evidence="2" type="ORF">NCTC13532_00010</name>
</gene>
<keyword evidence="1" id="KW-1133">Transmembrane helix</keyword>
<evidence type="ECO:0000256" key="1">
    <source>
        <dbReference type="SAM" id="Phobius"/>
    </source>
</evidence>
<dbReference type="AlphaFoldDB" id="A0A376C4R8"/>
<organism evidence="2 3">
    <name type="scientific">Chryseobacterium indoltheticum</name>
    <dbReference type="NCBI Taxonomy" id="254"/>
    <lineage>
        <taxon>Bacteria</taxon>
        <taxon>Pseudomonadati</taxon>
        <taxon>Bacteroidota</taxon>
        <taxon>Flavobacteriia</taxon>
        <taxon>Flavobacteriales</taxon>
        <taxon>Weeksellaceae</taxon>
        <taxon>Chryseobacterium group</taxon>
        <taxon>Chryseobacterium</taxon>
    </lineage>
</organism>
<keyword evidence="1" id="KW-0472">Membrane</keyword>
<reference evidence="2 3" key="1">
    <citation type="submission" date="2018-06" db="EMBL/GenBank/DDBJ databases">
        <authorList>
            <consortium name="Pathogen Informatics"/>
            <person name="Doyle S."/>
        </authorList>
    </citation>
    <scope>NUCLEOTIDE SEQUENCE [LARGE SCALE GENOMIC DNA]</scope>
    <source>
        <strain evidence="2 3">NCTC13532</strain>
    </source>
</reference>
<sequence>MNNIDLDLIGQVVSLITGVSGLVKVIIDSTKNKKE</sequence>
<proteinExistence type="predicted"/>
<evidence type="ECO:0000313" key="3">
    <source>
        <dbReference type="Proteomes" id="UP000254282"/>
    </source>
</evidence>
<feature type="transmembrane region" description="Helical" evidence="1">
    <location>
        <begin position="6"/>
        <end position="27"/>
    </location>
</feature>
<accession>A0A376C4R8</accession>
<dbReference type="Proteomes" id="UP000254282">
    <property type="component" value="Unassembled WGS sequence"/>
</dbReference>
<dbReference type="EMBL" id="UFVR01000001">
    <property type="protein sequence ID" value="STA63128.1"/>
    <property type="molecule type" value="Genomic_DNA"/>
</dbReference>